<protein>
    <recommendedName>
        <fullName evidence="3">Restriction endonuclease</fullName>
    </recommendedName>
</protein>
<gene>
    <name evidence="1" type="ORF">A3A96_03595</name>
</gene>
<name>A0A1G2TXV6_9BACT</name>
<dbReference type="AlphaFoldDB" id="A0A1G2TXV6"/>
<sequence>MPRQITITAEYFRQYRQKLGFSNQADVKNFFGAKDITPAVDLNYIKLLNERLYKIIDKINDVVAQEIKLDDPVAFKKEYVDRTFEIMKESNILPILNNQGRRPEQVYYSWMRGYVLSNYFLKALGLVFEVDTSNIDLIGDDDLRNIEIFKRTPKADLEIRLNGKEKVRIEMQSGFTGINDIKQHKVLEAKRVFRDLSTHTLAVHFDLYNGQVAFIKLDEIEDDSVNWITRQQMEGQTVFNIDQNYFIWKITENPIKYKEINFD</sequence>
<dbReference type="EMBL" id="MHWB01000008">
    <property type="protein sequence ID" value="OHB02064.1"/>
    <property type="molecule type" value="Genomic_DNA"/>
</dbReference>
<organism evidence="1 2">
    <name type="scientific">Candidatus Zambryskibacteria bacterium RIFCSPLOWO2_01_FULL_39_39</name>
    <dbReference type="NCBI Taxonomy" id="1802758"/>
    <lineage>
        <taxon>Bacteria</taxon>
        <taxon>Candidatus Zambryskiibacteriota</taxon>
    </lineage>
</organism>
<evidence type="ECO:0000313" key="2">
    <source>
        <dbReference type="Proteomes" id="UP000177707"/>
    </source>
</evidence>
<dbReference type="STRING" id="1802758.A3A96_03595"/>
<dbReference type="Proteomes" id="UP000177707">
    <property type="component" value="Unassembled WGS sequence"/>
</dbReference>
<proteinExistence type="predicted"/>
<comment type="caution">
    <text evidence="1">The sequence shown here is derived from an EMBL/GenBank/DDBJ whole genome shotgun (WGS) entry which is preliminary data.</text>
</comment>
<evidence type="ECO:0008006" key="3">
    <source>
        <dbReference type="Google" id="ProtNLM"/>
    </source>
</evidence>
<reference evidence="1 2" key="1">
    <citation type="journal article" date="2016" name="Nat. Commun.">
        <title>Thousands of microbial genomes shed light on interconnected biogeochemical processes in an aquifer system.</title>
        <authorList>
            <person name="Anantharaman K."/>
            <person name="Brown C.T."/>
            <person name="Hug L.A."/>
            <person name="Sharon I."/>
            <person name="Castelle C.J."/>
            <person name="Probst A.J."/>
            <person name="Thomas B.C."/>
            <person name="Singh A."/>
            <person name="Wilkins M.J."/>
            <person name="Karaoz U."/>
            <person name="Brodie E.L."/>
            <person name="Williams K.H."/>
            <person name="Hubbard S.S."/>
            <person name="Banfield J.F."/>
        </authorList>
    </citation>
    <scope>NUCLEOTIDE SEQUENCE [LARGE SCALE GENOMIC DNA]</scope>
</reference>
<evidence type="ECO:0000313" key="1">
    <source>
        <dbReference type="EMBL" id="OHB02064.1"/>
    </source>
</evidence>
<accession>A0A1G2TXV6</accession>